<proteinExistence type="predicted"/>
<gene>
    <name evidence="1" type="ORF">POVWA1_032140</name>
    <name evidence="2" type="ORF">POVWA2_031860</name>
</gene>
<dbReference type="AlphaFoldDB" id="A0A1A8YYZ9"/>
<keyword evidence="4" id="KW-1185">Reference proteome</keyword>
<protein>
    <submittedName>
        <fullName evidence="2">Uncharacterized protein</fullName>
    </submittedName>
</protein>
<dbReference type="EMBL" id="FLRD01000095">
    <property type="protein sequence ID" value="SBT36370.1"/>
    <property type="molecule type" value="Genomic_DNA"/>
</dbReference>
<accession>A0A1A8YYZ9</accession>
<organism evidence="2 3">
    <name type="scientific">Plasmodium ovale wallikeri</name>
    <dbReference type="NCBI Taxonomy" id="864142"/>
    <lineage>
        <taxon>Eukaryota</taxon>
        <taxon>Sar</taxon>
        <taxon>Alveolata</taxon>
        <taxon>Apicomplexa</taxon>
        <taxon>Aconoidasida</taxon>
        <taxon>Haemosporida</taxon>
        <taxon>Plasmodiidae</taxon>
        <taxon>Plasmodium</taxon>
        <taxon>Plasmodium (Plasmodium)</taxon>
    </lineage>
</organism>
<evidence type="ECO:0000313" key="3">
    <source>
        <dbReference type="Proteomes" id="UP000078550"/>
    </source>
</evidence>
<sequence>MSLRPMGKNNKGPLHFSPLFVTGVDTRCPISELNLFELRESCLFRMMGDPEGGEHLLLREKIKHDEFNRDAEEQYRRKFRTEISHSSHAGDTSKETMQEVTSHTKLDIAPDIGNVTVPQEGRLKKGVLYNLVNPMMDLGKHFYASLTLIYEPKLYHLSILLSMLWAYKNVKCINKVLFYKYNDIHYQIVRPDSLNSRSRAFKILAIGGSILPCSFISLTIYDINKGEKKSLFVHTVEKSLSQRRSVRTSPGRIARVCRCSRVCTCSRTCIRMRRFPTGALLKGEDAFFCQGLGQK</sequence>
<evidence type="ECO:0000313" key="2">
    <source>
        <dbReference type="EMBL" id="SBT36762.1"/>
    </source>
</evidence>
<reference evidence="2" key="3">
    <citation type="submission" date="2016-05" db="EMBL/GenBank/DDBJ databases">
        <authorList>
            <person name="Lavstsen T."/>
            <person name="Jespersen J.S."/>
        </authorList>
    </citation>
    <scope>NUCLEOTIDE SEQUENCE [LARGE SCALE GENOMIC DNA]</scope>
</reference>
<evidence type="ECO:0000313" key="1">
    <source>
        <dbReference type="EMBL" id="SBT36370.1"/>
    </source>
</evidence>
<dbReference type="Proteomes" id="UP000078550">
    <property type="component" value="Unassembled WGS sequence"/>
</dbReference>
<dbReference type="EMBL" id="FLRE01000124">
    <property type="protein sequence ID" value="SBT36762.1"/>
    <property type="molecule type" value="Genomic_DNA"/>
</dbReference>
<name>A0A1A8YYZ9_PLAOA</name>
<reference evidence="4" key="2">
    <citation type="submission" date="2016-05" db="EMBL/GenBank/DDBJ databases">
        <authorList>
            <person name="Naeem R."/>
        </authorList>
    </citation>
    <scope>NUCLEOTIDE SEQUENCE [LARGE SCALE GENOMIC DNA]</scope>
</reference>
<evidence type="ECO:0000313" key="4">
    <source>
        <dbReference type="Proteomes" id="UP000078555"/>
    </source>
</evidence>
<dbReference type="Proteomes" id="UP000078555">
    <property type="component" value="Unassembled WGS sequence"/>
</dbReference>
<reference evidence="3" key="1">
    <citation type="submission" date="2016-05" db="EMBL/GenBank/DDBJ databases">
        <authorList>
            <person name="Naeem Raeece"/>
        </authorList>
    </citation>
    <scope>NUCLEOTIDE SEQUENCE [LARGE SCALE GENOMIC DNA]</scope>
</reference>